<sequence length="92" mass="10765">MFKSRFMQLKQNIRNCTSTIFLRTRKIIIGPHSIIIAILSVNLKEISESRFTNPRCRKTISLKLLNYFGIFTVAVSMQVGTLSKRKMDRREE</sequence>
<dbReference type="Proteomes" id="UP000323597">
    <property type="component" value="Chromosome D11"/>
</dbReference>
<gene>
    <name evidence="2" type="ORF">E1A91_D11G067400v1</name>
</gene>
<protein>
    <submittedName>
        <fullName evidence="2">Uncharacterized protein</fullName>
    </submittedName>
</protein>
<keyword evidence="1" id="KW-0472">Membrane</keyword>
<keyword evidence="3" id="KW-1185">Reference proteome</keyword>
<reference evidence="2 3" key="1">
    <citation type="submission" date="2019-07" db="EMBL/GenBank/DDBJ databases">
        <title>WGS assembly of Gossypium mustelinum.</title>
        <authorList>
            <person name="Chen Z.J."/>
            <person name="Sreedasyam A."/>
            <person name="Ando A."/>
            <person name="Song Q."/>
            <person name="De L."/>
            <person name="Hulse-Kemp A."/>
            <person name="Ding M."/>
            <person name="Ye W."/>
            <person name="Kirkbride R."/>
            <person name="Jenkins J."/>
            <person name="Plott C."/>
            <person name="Lovell J."/>
            <person name="Lin Y.-M."/>
            <person name="Vaughn R."/>
            <person name="Liu B."/>
            <person name="Li W."/>
            <person name="Simpson S."/>
            <person name="Scheffler B."/>
            <person name="Saski C."/>
            <person name="Grover C."/>
            <person name="Hu G."/>
            <person name="Conover J."/>
            <person name="Carlson J."/>
            <person name="Shu S."/>
            <person name="Boston L."/>
            <person name="Williams M."/>
            <person name="Peterson D."/>
            <person name="Mcgee K."/>
            <person name="Jones D."/>
            <person name="Wendel J."/>
            <person name="Stelly D."/>
            <person name="Grimwood J."/>
            <person name="Schmutz J."/>
        </authorList>
    </citation>
    <scope>NUCLEOTIDE SEQUENCE [LARGE SCALE GENOMIC DNA]</scope>
    <source>
        <strain evidence="2">1408120.09</strain>
    </source>
</reference>
<dbReference type="AlphaFoldDB" id="A0A5D2SNU5"/>
<evidence type="ECO:0000313" key="2">
    <source>
        <dbReference type="EMBL" id="TYI54340.1"/>
    </source>
</evidence>
<name>A0A5D2SNU5_GOSMU</name>
<feature type="transmembrane region" description="Helical" evidence="1">
    <location>
        <begin position="64"/>
        <end position="82"/>
    </location>
</feature>
<organism evidence="2 3">
    <name type="scientific">Gossypium mustelinum</name>
    <name type="common">Cotton</name>
    <name type="synonym">Gossypium caicoense</name>
    <dbReference type="NCBI Taxonomy" id="34275"/>
    <lineage>
        <taxon>Eukaryota</taxon>
        <taxon>Viridiplantae</taxon>
        <taxon>Streptophyta</taxon>
        <taxon>Embryophyta</taxon>
        <taxon>Tracheophyta</taxon>
        <taxon>Spermatophyta</taxon>
        <taxon>Magnoliopsida</taxon>
        <taxon>eudicotyledons</taxon>
        <taxon>Gunneridae</taxon>
        <taxon>Pentapetalae</taxon>
        <taxon>rosids</taxon>
        <taxon>malvids</taxon>
        <taxon>Malvales</taxon>
        <taxon>Malvaceae</taxon>
        <taxon>Malvoideae</taxon>
        <taxon>Gossypium</taxon>
    </lineage>
</organism>
<evidence type="ECO:0000313" key="3">
    <source>
        <dbReference type="Proteomes" id="UP000323597"/>
    </source>
</evidence>
<keyword evidence="1" id="KW-0812">Transmembrane</keyword>
<accession>A0A5D2SNU5</accession>
<keyword evidence="1" id="KW-1133">Transmembrane helix</keyword>
<dbReference type="EMBL" id="CM017659">
    <property type="protein sequence ID" value="TYI54340.1"/>
    <property type="molecule type" value="Genomic_DNA"/>
</dbReference>
<evidence type="ECO:0000256" key="1">
    <source>
        <dbReference type="SAM" id="Phobius"/>
    </source>
</evidence>
<proteinExistence type="predicted"/>